<organism evidence="3 4">
    <name type="scientific">Halovivax cerinus</name>
    <dbReference type="NCBI Taxonomy" id="1487865"/>
    <lineage>
        <taxon>Archaea</taxon>
        <taxon>Methanobacteriati</taxon>
        <taxon>Methanobacteriota</taxon>
        <taxon>Stenosarchaea group</taxon>
        <taxon>Halobacteria</taxon>
        <taxon>Halobacteriales</taxon>
        <taxon>Natrialbaceae</taxon>
        <taxon>Halovivax</taxon>
    </lineage>
</organism>
<dbReference type="InterPro" id="IPR055768">
    <property type="entry name" value="DUF7344"/>
</dbReference>
<sequence length="178" mass="19421">MSSRTDATGELAESDVFHILGNDRRREIVSLLAAANGPIDVSDVARRVASREHDDSDTVPNNLYKSVYVSLQQTHLPQLEAERIIVYDSDAKTIQQGAQFDHVCEYIDGATDGNRLFRHATGVIATIGIALSGASGFGLAVTAVIPPAHWAVMSLLAIALWSLSWTRLRERLDPNLAR</sequence>
<proteinExistence type="predicted"/>
<dbReference type="GeneID" id="73904083"/>
<comment type="caution">
    <text evidence="3">The sequence shown here is derived from an EMBL/GenBank/DDBJ whole genome shotgun (WGS) entry which is preliminary data.</text>
</comment>
<dbReference type="Gene3D" id="1.10.10.10">
    <property type="entry name" value="Winged helix-like DNA-binding domain superfamily/Winged helix DNA-binding domain"/>
    <property type="match status" value="1"/>
</dbReference>
<feature type="domain" description="DUF7344" evidence="2">
    <location>
        <begin position="17"/>
        <end position="94"/>
    </location>
</feature>
<evidence type="ECO:0000313" key="4">
    <source>
        <dbReference type="Proteomes" id="UP001595846"/>
    </source>
</evidence>
<evidence type="ECO:0000313" key="3">
    <source>
        <dbReference type="EMBL" id="MFC3958301.1"/>
    </source>
</evidence>
<accession>A0ABD5NMU4</accession>
<feature type="transmembrane region" description="Helical" evidence="1">
    <location>
        <begin position="150"/>
        <end position="168"/>
    </location>
</feature>
<keyword evidence="1" id="KW-1133">Transmembrane helix</keyword>
<dbReference type="RefSeq" id="WP_256531350.1">
    <property type="nucleotide sequence ID" value="NZ_CP101824.1"/>
</dbReference>
<feature type="transmembrane region" description="Helical" evidence="1">
    <location>
        <begin position="123"/>
        <end position="144"/>
    </location>
</feature>
<dbReference type="AlphaFoldDB" id="A0ABD5NMU4"/>
<keyword evidence="1" id="KW-0472">Membrane</keyword>
<reference evidence="3 4" key="1">
    <citation type="journal article" date="2019" name="Int. J. Syst. Evol. Microbiol.">
        <title>The Global Catalogue of Microorganisms (GCM) 10K type strain sequencing project: providing services to taxonomists for standard genome sequencing and annotation.</title>
        <authorList>
            <consortium name="The Broad Institute Genomics Platform"/>
            <consortium name="The Broad Institute Genome Sequencing Center for Infectious Disease"/>
            <person name="Wu L."/>
            <person name="Ma J."/>
        </authorList>
    </citation>
    <scope>NUCLEOTIDE SEQUENCE [LARGE SCALE GENOMIC DNA]</scope>
    <source>
        <strain evidence="3 4">IBRC-M 10256</strain>
    </source>
</reference>
<evidence type="ECO:0000259" key="2">
    <source>
        <dbReference type="Pfam" id="PF24035"/>
    </source>
</evidence>
<evidence type="ECO:0000256" key="1">
    <source>
        <dbReference type="SAM" id="Phobius"/>
    </source>
</evidence>
<keyword evidence="1" id="KW-0812">Transmembrane</keyword>
<dbReference type="Pfam" id="PF24035">
    <property type="entry name" value="DUF7344"/>
    <property type="match status" value="1"/>
</dbReference>
<keyword evidence="4" id="KW-1185">Reference proteome</keyword>
<dbReference type="Proteomes" id="UP001595846">
    <property type="component" value="Unassembled WGS sequence"/>
</dbReference>
<protein>
    <submittedName>
        <fullName evidence="3">ArsR family transcriptional regulator</fullName>
    </submittedName>
</protein>
<gene>
    <name evidence="3" type="ORF">ACFOUR_07955</name>
</gene>
<dbReference type="EMBL" id="JBHSAQ010000003">
    <property type="protein sequence ID" value="MFC3958301.1"/>
    <property type="molecule type" value="Genomic_DNA"/>
</dbReference>
<name>A0ABD5NMU4_9EURY</name>
<dbReference type="InterPro" id="IPR036388">
    <property type="entry name" value="WH-like_DNA-bd_sf"/>
</dbReference>